<protein>
    <submittedName>
        <fullName evidence="2">Uncharacterized protein</fullName>
    </submittedName>
</protein>
<name>A0A812W825_SYMPI</name>
<dbReference type="Gene3D" id="1.25.40.20">
    <property type="entry name" value="Ankyrin repeat-containing domain"/>
    <property type="match status" value="1"/>
</dbReference>
<feature type="repeat" description="ANK" evidence="1">
    <location>
        <begin position="55"/>
        <end position="87"/>
    </location>
</feature>
<evidence type="ECO:0000313" key="2">
    <source>
        <dbReference type="EMBL" id="CAE7658240.1"/>
    </source>
</evidence>
<evidence type="ECO:0000313" key="3">
    <source>
        <dbReference type="Proteomes" id="UP000649617"/>
    </source>
</evidence>
<reference evidence="2" key="1">
    <citation type="submission" date="2021-02" db="EMBL/GenBank/DDBJ databases">
        <authorList>
            <person name="Dougan E. K."/>
            <person name="Rhodes N."/>
            <person name="Thang M."/>
            <person name="Chan C."/>
        </authorList>
    </citation>
    <scope>NUCLEOTIDE SEQUENCE</scope>
</reference>
<dbReference type="PROSITE" id="PS50297">
    <property type="entry name" value="ANK_REP_REGION"/>
    <property type="match status" value="1"/>
</dbReference>
<dbReference type="SUPFAM" id="SSF48403">
    <property type="entry name" value="Ankyrin repeat"/>
    <property type="match status" value="1"/>
</dbReference>
<gene>
    <name evidence="2" type="ORF">SPIL2461_LOCUS17759</name>
</gene>
<dbReference type="OrthoDB" id="428654at2759"/>
<dbReference type="Pfam" id="PF00023">
    <property type="entry name" value="Ank"/>
    <property type="match status" value="1"/>
</dbReference>
<dbReference type="AlphaFoldDB" id="A0A812W825"/>
<organism evidence="2 3">
    <name type="scientific">Symbiodinium pilosum</name>
    <name type="common">Dinoflagellate</name>
    <dbReference type="NCBI Taxonomy" id="2952"/>
    <lineage>
        <taxon>Eukaryota</taxon>
        <taxon>Sar</taxon>
        <taxon>Alveolata</taxon>
        <taxon>Dinophyceae</taxon>
        <taxon>Suessiales</taxon>
        <taxon>Symbiodiniaceae</taxon>
        <taxon>Symbiodinium</taxon>
    </lineage>
</organism>
<keyword evidence="1" id="KW-0040">ANK repeat</keyword>
<proteinExistence type="predicted"/>
<keyword evidence="3" id="KW-1185">Reference proteome</keyword>
<dbReference type="EMBL" id="CAJNIZ010043371">
    <property type="protein sequence ID" value="CAE7658240.1"/>
    <property type="molecule type" value="Genomic_DNA"/>
</dbReference>
<dbReference type="Proteomes" id="UP000649617">
    <property type="component" value="Unassembled WGS sequence"/>
</dbReference>
<evidence type="ECO:0000256" key="1">
    <source>
        <dbReference type="PROSITE-ProRule" id="PRU00023"/>
    </source>
</evidence>
<accession>A0A812W825</accession>
<dbReference type="InterPro" id="IPR036770">
    <property type="entry name" value="Ankyrin_rpt-contain_sf"/>
</dbReference>
<dbReference type="InterPro" id="IPR002110">
    <property type="entry name" value="Ankyrin_rpt"/>
</dbReference>
<dbReference type="PROSITE" id="PS50088">
    <property type="entry name" value="ANK_REPEAT"/>
    <property type="match status" value="1"/>
</dbReference>
<sequence>MGTSILDTVGSSGTLVSCRTTKSVSRDFQRKLVVKSFLDANGYMHVNEAKHSWGRTRYPLHMAVQQKKPAIVRALIRLGARLNSQTNRGLTPEALAQRLHRRWGGYQEVLDVFEEVGRDPEIRMHQRAVTTGQLSDGCVGAADFLTTVQA</sequence>
<comment type="caution">
    <text evidence="2">The sequence shown here is derived from an EMBL/GenBank/DDBJ whole genome shotgun (WGS) entry which is preliminary data.</text>
</comment>